<protein>
    <submittedName>
        <fullName evidence="2">DUF1330 domain-containing protein</fullName>
    </submittedName>
</protein>
<dbReference type="PANTHER" id="PTHR41521:SF4">
    <property type="entry name" value="BLR0684 PROTEIN"/>
    <property type="match status" value="1"/>
</dbReference>
<dbReference type="RefSeq" id="WP_123849605.1">
    <property type="nucleotide sequence ID" value="NZ_RPDH01000003.1"/>
</dbReference>
<dbReference type="SUPFAM" id="SSF54909">
    <property type="entry name" value="Dimeric alpha+beta barrel"/>
    <property type="match status" value="1"/>
</dbReference>
<feature type="domain" description="DUF1330" evidence="1">
    <location>
        <begin position="2"/>
        <end position="94"/>
    </location>
</feature>
<name>A0A3N4PCK3_9BACT</name>
<evidence type="ECO:0000313" key="3">
    <source>
        <dbReference type="Proteomes" id="UP000278351"/>
    </source>
</evidence>
<reference evidence="2 3" key="1">
    <citation type="submission" date="2018-11" db="EMBL/GenBank/DDBJ databases">
        <title>Chitinophaga lutea sp.nov., isolate from arsenic contaminated soil.</title>
        <authorList>
            <person name="Zong Y."/>
        </authorList>
    </citation>
    <scope>NUCLEOTIDE SEQUENCE [LARGE SCALE GENOMIC DNA]</scope>
    <source>
        <strain evidence="2 3">ZY74</strain>
    </source>
</reference>
<sequence>MKVYYVNSYDITDPELFSTYPPAALPVMYRYGAVVLAADTEGRAVEGTPRTMNAVIQFPSEEAALACYDDPEYRAAKEIRIRSTANCTMVLVKEIKTGR</sequence>
<evidence type="ECO:0000313" key="2">
    <source>
        <dbReference type="EMBL" id="RPE05956.1"/>
    </source>
</evidence>
<accession>A0A3N4PCK3</accession>
<dbReference type="InterPro" id="IPR011008">
    <property type="entry name" value="Dimeric_a/b-barrel"/>
</dbReference>
<dbReference type="EMBL" id="RPDH01000003">
    <property type="protein sequence ID" value="RPE05956.1"/>
    <property type="molecule type" value="Genomic_DNA"/>
</dbReference>
<dbReference type="OrthoDB" id="9806380at2"/>
<dbReference type="InterPro" id="IPR010753">
    <property type="entry name" value="DUF1330"/>
</dbReference>
<evidence type="ECO:0000259" key="1">
    <source>
        <dbReference type="Pfam" id="PF07045"/>
    </source>
</evidence>
<dbReference type="Pfam" id="PF07045">
    <property type="entry name" value="DUF1330"/>
    <property type="match status" value="1"/>
</dbReference>
<dbReference type="PANTHER" id="PTHR41521">
    <property type="match status" value="1"/>
</dbReference>
<dbReference type="Gene3D" id="3.30.70.100">
    <property type="match status" value="1"/>
</dbReference>
<gene>
    <name evidence="2" type="ORF">EGT74_26760</name>
</gene>
<dbReference type="Proteomes" id="UP000278351">
    <property type="component" value="Unassembled WGS sequence"/>
</dbReference>
<organism evidence="2 3">
    <name type="scientific">Chitinophaga lutea</name>
    <dbReference type="NCBI Taxonomy" id="2488634"/>
    <lineage>
        <taxon>Bacteria</taxon>
        <taxon>Pseudomonadati</taxon>
        <taxon>Bacteroidota</taxon>
        <taxon>Chitinophagia</taxon>
        <taxon>Chitinophagales</taxon>
        <taxon>Chitinophagaceae</taxon>
        <taxon>Chitinophaga</taxon>
    </lineage>
</organism>
<keyword evidence="3" id="KW-1185">Reference proteome</keyword>
<dbReference type="AlphaFoldDB" id="A0A3N4PCK3"/>
<proteinExistence type="predicted"/>
<comment type="caution">
    <text evidence="2">The sequence shown here is derived from an EMBL/GenBank/DDBJ whole genome shotgun (WGS) entry which is preliminary data.</text>
</comment>